<proteinExistence type="predicted"/>
<feature type="compositionally biased region" description="Low complexity" evidence="1">
    <location>
        <begin position="93"/>
        <end position="119"/>
    </location>
</feature>
<feature type="region of interest" description="Disordered" evidence="1">
    <location>
        <begin position="62"/>
        <end position="241"/>
    </location>
</feature>
<protein>
    <submittedName>
        <fullName evidence="2">Uncharacterized protein</fullName>
    </submittedName>
</protein>
<dbReference type="EMBL" id="JACGCI010000052">
    <property type="protein sequence ID" value="KAF6751060.1"/>
    <property type="molecule type" value="Genomic_DNA"/>
</dbReference>
<organism evidence="2 3">
    <name type="scientific">Ephemerocybe angulata</name>
    <dbReference type="NCBI Taxonomy" id="980116"/>
    <lineage>
        <taxon>Eukaryota</taxon>
        <taxon>Fungi</taxon>
        <taxon>Dikarya</taxon>
        <taxon>Basidiomycota</taxon>
        <taxon>Agaricomycotina</taxon>
        <taxon>Agaricomycetes</taxon>
        <taxon>Agaricomycetidae</taxon>
        <taxon>Agaricales</taxon>
        <taxon>Agaricineae</taxon>
        <taxon>Psathyrellaceae</taxon>
        <taxon>Ephemerocybe</taxon>
    </lineage>
</organism>
<dbReference type="AlphaFoldDB" id="A0A8H6HQU3"/>
<name>A0A8H6HQU3_9AGAR</name>
<reference evidence="2 3" key="1">
    <citation type="submission" date="2020-07" db="EMBL/GenBank/DDBJ databases">
        <title>Comparative genomics of pyrophilous fungi reveals a link between fire events and developmental genes.</title>
        <authorList>
            <consortium name="DOE Joint Genome Institute"/>
            <person name="Steindorff A.S."/>
            <person name="Carver A."/>
            <person name="Calhoun S."/>
            <person name="Stillman K."/>
            <person name="Liu H."/>
            <person name="Lipzen A."/>
            <person name="Pangilinan J."/>
            <person name="Labutti K."/>
            <person name="Bruns T.D."/>
            <person name="Grigoriev I.V."/>
        </authorList>
    </citation>
    <scope>NUCLEOTIDE SEQUENCE [LARGE SCALE GENOMIC DNA]</scope>
    <source>
        <strain evidence="2 3">CBS 144469</strain>
    </source>
</reference>
<accession>A0A8H6HQU3</accession>
<feature type="compositionally biased region" description="Basic and acidic residues" evidence="1">
    <location>
        <begin position="202"/>
        <end position="211"/>
    </location>
</feature>
<evidence type="ECO:0000256" key="1">
    <source>
        <dbReference type="SAM" id="MobiDB-lite"/>
    </source>
</evidence>
<feature type="compositionally biased region" description="Low complexity" evidence="1">
    <location>
        <begin position="126"/>
        <end position="142"/>
    </location>
</feature>
<sequence>MPNRWTQDDEDPARLPEGVKRIGYDTDTARYTFLDRKGTIYKGEPGSEYGHITPVHDPIAKVKSERPEAFEDLGNPRAHPADVFAPKTFQEFLPPSLITSPSTSPDDPSPPSSRFGLGSKSHRRSGSSISNASSSNATGSNGKHVAFGEGPVSPREKFKAAVRGSAVPKMSGVVKGLKRSLSSATGRKKKDSEGSGFWKGGVGRDRSKSEDQGFSSLGGYAELLDDKDKEDPKGHSRSEST</sequence>
<comment type="caution">
    <text evidence="2">The sequence shown here is derived from an EMBL/GenBank/DDBJ whole genome shotgun (WGS) entry which is preliminary data.</text>
</comment>
<feature type="compositionally biased region" description="Basic and acidic residues" evidence="1">
    <location>
        <begin position="224"/>
        <end position="241"/>
    </location>
</feature>
<dbReference type="OrthoDB" id="2107166at2759"/>
<gene>
    <name evidence="2" type="ORF">DFP72DRAFT_908373</name>
</gene>
<keyword evidence="3" id="KW-1185">Reference proteome</keyword>
<evidence type="ECO:0000313" key="3">
    <source>
        <dbReference type="Proteomes" id="UP000521943"/>
    </source>
</evidence>
<dbReference type="Proteomes" id="UP000521943">
    <property type="component" value="Unassembled WGS sequence"/>
</dbReference>
<evidence type="ECO:0000313" key="2">
    <source>
        <dbReference type="EMBL" id="KAF6751060.1"/>
    </source>
</evidence>